<dbReference type="PRINTS" id="PR00633">
    <property type="entry name" value="RCCNDNSATION"/>
</dbReference>
<organism evidence="3 4">
    <name type="scientific">Corallococcus coralloides (strain ATCC 25202 / DSM 2259 / NBRC 100086 / M2)</name>
    <name type="common">Myxococcus coralloides</name>
    <dbReference type="NCBI Taxonomy" id="1144275"/>
    <lineage>
        <taxon>Bacteria</taxon>
        <taxon>Pseudomonadati</taxon>
        <taxon>Myxococcota</taxon>
        <taxon>Myxococcia</taxon>
        <taxon>Myxococcales</taxon>
        <taxon>Cystobacterineae</taxon>
        <taxon>Myxococcaceae</taxon>
        <taxon>Corallococcus</taxon>
    </lineage>
</organism>
<dbReference type="InterPro" id="IPR051553">
    <property type="entry name" value="Ran_GTPase-activating"/>
</dbReference>
<dbReference type="KEGG" id="ccx:COCOR_02899"/>
<dbReference type="GO" id="GO:0005085">
    <property type="term" value="F:guanyl-nucleotide exchange factor activity"/>
    <property type="evidence" value="ECO:0007669"/>
    <property type="project" value="TreeGrafter"/>
</dbReference>
<reference evidence="3 4" key="1">
    <citation type="journal article" date="2012" name="J. Bacteriol.">
        <title>Complete Genome Sequence of the Fruiting Myxobacterium Corallococcus coralloides DSM 2259.</title>
        <authorList>
            <person name="Huntley S."/>
            <person name="Zhang Y."/>
            <person name="Treuner-Lange A."/>
            <person name="Kneip S."/>
            <person name="Sensen C.W."/>
            <person name="Sogaard-Andersen L."/>
        </authorList>
    </citation>
    <scope>NUCLEOTIDE SEQUENCE [LARGE SCALE GENOMIC DNA]</scope>
    <source>
        <strain evidence="4">ATCC 25202 / DSM 2259 / NBRC 100086 / M2</strain>
    </source>
</reference>
<dbReference type="AlphaFoldDB" id="H8MYP0"/>
<dbReference type="PROSITE" id="PS51257">
    <property type="entry name" value="PROKAR_LIPOPROTEIN"/>
    <property type="match status" value="1"/>
</dbReference>
<keyword evidence="2" id="KW-0732">Signal</keyword>
<dbReference type="PANTHER" id="PTHR45982">
    <property type="entry name" value="REGULATOR OF CHROMOSOME CONDENSATION"/>
    <property type="match status" value="1"/>
</dbReference>
<dbReference type="InterPro" id="IPR000408">
    <property type="entry name" value="Reg_chr_condens"/>
</dbReference>
<dbReference type="GO" id="GO:0005737">
    <property type="term" value="C:cytoplasm"/>
    <property type="evidence" value="ECO:0007669"/>
    <property type="project" value="TreeGrafter"/>
</dbReference>
<gene>
    <name evidence="3" type="ordered locus">COCOR_02899</name>
</gene>
<dbReference type="OrthoDB" id="9758365at2"/>
<accession>H8MYP0</accession>
<dbReference type="Proteomes" id="UP000007587">
    <property type="component" value="Chromosome"/>
</dbReference>
<sequence>MSRTTMAWRLQALLTTVVWFSVLACAGSDPDGADPCQRNPSQCVPDGGGNPGPDVTPPTLTDSSQSATQVLVQRPVTFRVKAHDEESPQLRFSWTANVGTLGSPSHTGTSSEVIWTSPSCVPTGTVATVTVTVANSGDASVSKTFTVDANACPKPTVVAGGSHTVALRGDGTVWGWGSNGNGQLGDGTTTDRAVPVQVAGLTEVTALGSGSSHALALRRDGTVWTWGFNGDGQLGDGTVPVRVPVKSLLP</sequence>
<dbReference type="PROSITE" id="PS50012">
    <property type="entry name" value="RCC1_3"/>
    <property type="match status" value="2"/>
</dbReference>
<evidence type="ECO:0000313" key="4">
    <source>
        <dbReference type="Proteomes" id="UP000007587"/>
    </source>
</evidence>
<dbReference type="SUPFAM" id="SSF50985">
    <property type="entry name" value="RCC1/BLIP-II"/>
    <property type="match status" value="1"/>
</dbReference>
<keyword evidence="4" id="KW-1185">Reference proteome</keyword>
<evidence type="ECO:0000256" key="1">
    <source>
        <dbReference type="SAM" id="MobiDB-lite"/>
    </source>
</evidence>
<dbReference type="EMBL" id="CP003389">
    <property type="protein sequence ID" value="AFE04907.1"/>
    <property type="molecule type" value="Genomic_DNA"/>
</dbReference>
<feature type="chain" id="PRO_5003615822" description="RCC1 repeat-containing protein" evidence="2">
    <location>
        <begin position="27"/>
        <end position="250"/>
    </location>
</feature>
<dbReference type="eggNOG" id="COG5184">
    <property type="taxonomic scope" value="Bacteria"/>
</dbReference>
<reference evidence="4" key="2">
    <citation type="submission" date="2012-03" db="EMBL/GenBank/DDBJ databases">
        <title>Genome sequence of the fruiting myxobacterium Corallococcus coralloides DSM 2259.</title>
        <authorList>
            <person name="Huntley S."/>
            <person name="Zhang Y."/>
            <person name="Treuner-Lange A."/>
            <person name="Sensen C.W."/>
            <person name="Sogaard-Andersen L."/>
        </authorList>
    </citation>
    <scope>NUCLEOTIDE SEQUENCE [LARGE SCALE GENOMIC DNA]</scope>
    <source>
        <strain evidence="4">ATCC 25202 / DSM 2259 / NBRC 100086 / M2</strain>
    </source>
</reference>
<evidence type="ECO:0008006" key="5">
    <source>
        <dbReference type="Google" id="ProtNLM"/>
    </source>
</evidence>
<dbReference type="PANTHER" id="PTHR45982:SF1">
    <property type="entry name" value="REGULATOR OF CHROMOSOME CONDENSATION"/>
    <property type="match status" value="1"/>
</dbReference>
<protein>
    <recommendedName>
        <fullName evidence="5">RCC1 repeat-containing protein</fullName>
    </recommendedName>
</protein>
<dbReference type="InParanoid" id="H8MYP0"/>
<evidence type="ECO:0000256" key="2">
    <source>
        <dbReference type="SAM" id="SignalP"/>
    </source>
</evidence>
<name>H8MYP0_CORCM</name>
<dbReference type="RefSeq" id="WP_014395719.1">
    <property type="nucleotide sequence ID" value="NC_017030.1"/>
</dbReference>
<dbReference type="STRING" id="1144275.COCOR_02899"/>
<dbReference type="InterPro" id="IPR009091">
    <property type="entry name" value="RCC1/BLIP-II"/>
</dbReference>
<dbReference type="Pfam" id="PF00415">
    <property type="entry name" value="RCC1"/>
    <property type="match status" value="2"/>
</dbReference>
<feature type="region of interest" description="Disordered" evidence="1">
    <location>
        <begin position="30"/>
        <end position="64"/>
    </location>
</feature>
<dbReference type="Gene3D" id="2.130.10.30">
    <property type="entry name" value="Regulator of chromosome condensation 1/beta-lactamase-inhibitor protein II"/>
    <property type="match status" value="1"/>
</dbReference>
<dbReference type="PROSITE" id="PS00626">
    <property type="entry name" value="RCC1_2"/>
    <property type="match status" value="1"/>
</dbReference>
<evidence type="ECO:0000313" key="3">
    <source>
        <dbReference type="EMBL" id="AFE04907.1"/>
    </source>
</evidence>
<dbReference type="HOGENOM" id="CLU_1109951_0_0_7"/>
<proteinExistence type="predicted"/>
<feature type="signal peptide" evidence="2">
    <location>
        <begin position="1"/>
        <end position="26"/>
    </location>
</feature>